<name>A0ABV6Z1A3_UNCC1</name>
<dbReference type="Proteomes" id="UP001594351">
    <property type="component" value="Unassembled WGS sequence"/>
</dbReference>
<keyword evidence="6" id="KW-1185">Reference proteome</keyword>
<dbReference type="PANTHER" id="PTHR43201">
    <property type="entry name" value="ACYL-COA SYNTHETASE"/>
    <property type="match status" value="1"/>
</dbReference>
<reference evidence="5 6" key="1">
    <citation type="submission" date="2024-09" db="EMBL/GenBank/DDBJ databases">
        <title>Laminarin stimulates single cell rates of sulfate reduction while oxygen inhibits transcriptomic activity in coastal marine sediment.</title>
        <authorList>
            <person name="Lindsay M."/>
            <person name="Orcutt B."/>
            <person name="Emerson D."/>
            <person name="Stepanauskas R."/>
            <person name="D'Angelo T."/>
        </authorList>
    </citation>
    <scope>NUCLEOTIDE SEQUENCE [LARGE SCALE GENOMIC DNA]</scope>
    <source>
        <strain evidence="5">SAG AM-311-K15</strain>
    </source>
</reference>
<comment type="similarity">
    <text evidence="1">Belongs to the ATP-dependent AMP-binding enzyme family.</text>
</comment>
<dbReference type="Gene3D" id="3.30.300.30">
    <property type="match status" value="1"/>
</dbReference>
<feature type="domain" description="AMP-dependent synthetase/ligase" evidence="3">
    <location>
        <begin position="9"/>
        <end position="367"/>
    </location>
</feature>
<sequence>MLNLSSLLDQNCSEHPENIALRFLPSEIITYQQLFESVQAFTTGLRKCGFREGDRIALSLGNTPEFIYAYFAIMRAGMVVVPLNVMLQKYELEYQLADTGAVCLITNRRFARIFKEIPPTATEVKKVIVAQREMGQHTTWDGIELDSRQNAEIAPTERDTLAQITYTAAMDGYPNGAMLTHGNLSSNRSMNIKAMGTCETDRYLSAIPLFHTYGAMTNCLAPLAVGGSVFLQARFNPKDFLLAMKDHSITVINGVPTLFASLLGHESFDPSYFQSVRLMIAGGAALPLPIFKKYAAAGLEIKQGYGLTECSPAVSVNPLHGLNKPESIGIALEDVQLKVVDPQGKEKQVLEEGELLVKGPLTMKGYWNNQELTAKTLHDGWVHTGDLVKVDEEGYIFITGRLKDMIITGGFNVYPKEVVRLLSSHPKIEHVSIVGVPDLVHGELVKAIIKLKPNETLSEREFSHDAKKVMAIYKVPRLIEIQSQ</sequence>
<organism evidence="5 6">
    <name type="scientific">candidate division CSSED10-310 bacterium</name>
    <dbReference type="NCBI Taxonomy" id="2855610"/>
    <lineage>
        <taxon>Bacteria</taxon>
        <taxon>Bacteria division CSSED10-310</taxon>
    </lineage>
</organism>
<dbReference type="InterPro" id="IPR000873">
    <property type="entry name" value="AMP-dep_synth/lig_dom"/>
</dbReference>
<dbReference type="InterPro" id="IPR025110">
    <property type="entry name" value="AMP-bd_C"/>
</dbReference>
<proteinExistence type="inferred from homology"/>
<feature type="domain" description="AMP-binding enzyme C-terminal" evidence="4">
    <location>
        <begin position="421"/>
        <end position="481"/>
    </location>
</feature>
<comment type="caution">
    <text evidence="5">The sequence shown here is derived from an EMBL/GenBank/DDBJ whole genome shotgun (WGS) entry which is preliminary data.</text>
</comment>
<dbReference type="SUPFAM" id="SSF56801">
    <property type="entry name" value="Acetyl-CoA synthetase-like"/>
    <property type="match status" value="1"/>
</dbReference>
<evidence type="ECO:0000256" key="1">
    <source>
        <dbReference type="ARBA" id="ARBA00006432"/>
    </source>
</evidence>
<dbReference type="Gene3D" id="3.40.50.12780">
    <property type="entry name" value="N-terminal domain of ligase-like"/>
    <property type="match status" value="1"/>
</dbReference>
<dbReference type="Pfam" id="PF13193">
    <property type="entry name" value="AMP-binding_C"/>
    <property type="match status" value="1"/>
</dbReference>
<gene>
    <name evidence="5" type="ORF">ACFL27_18720</name>
</gene>
<protein>
    <submittedName>
        <fullName evidence="5">AMP-binding protein</fullName>
    </submittedName>
</protein>
<dbReference type="InterPro" id="IPR045851">
    <property type="entry name" value="AMP-bd_C_sf"/>
</dbReference>
<accession>A0ABV6Z1A3</accession>
<dbReference type="PANTHER" id="PTHR43201:SF5">
    <property type="entry name" value="MEDIUM-CHAIN ACYL-COA LIGASE ACSF2, MITOCHONDRIAL"/>
    <property type="match status" value="1"/>
</dbReference>
<evidence type="ECO:0000259" key="4">
    <source>
        <dbReference type="Pfam" id="PF13193"/>
    </source>
</evidence>
<dbReference type="EMBL" id="JBHPBY010000285">
    <property type="protein sequence ID" value="MFC1852234.1"/>
    <property type="molecule type" value="Genomic_DNA"/>
</dbReference>
<dbReference type="Pfam" id="PF00501">
    <property type="entry name" value="AMP-binding"/>
    <property type="match status" value="1"/>
</dbReference>
<keyword evidence="2" id="KW-0436">Ligase</keyword>
<evidence type="ECO:0000313" key="5">
    <source>
        <dbReference type="EMBL" id="MFC1852234.1"/>
    </source>
</evidence>
<dbReference type="InterPro" id="IPR042099">
    <property type="entry name" value="ANL_N_sf"/>
</dbReference>
<evidence type="ECO:0000313" key="6">
    <source>
        <dbReference type="Proteomes" id="UP001594351"/>
    </source>
</evidence>
<evidence type="ECO:0000259" key="3">
    <source>
        <dbReference type="Pfam" id="PF00501"/>
    </source>
</evidence>
<evidence type="ECO:0000256" key="2">
    <source>
        <dbReference type="ARBA" id="ARBA00022598"/>
    </source>
</evidence>